<keyword evidence="2" id="KW-1185">Reference proteome</keyword>
<reference evidence="1 2" key="1">
    <citation type="submission" date="2014-04" db="EMBL/GenBank/DDBJ databases">
        <authorList>
            <consortium name="DOE Joint Genome Institute"/>
            <person name="Kuo A."/>
            <person name="Kohler A."/>
            <person name="Costa M.D."/>
            <person name="Nagy L.G."/>
            <person name="Floudas D."/>
            <person name="Copeland A."/>
            <person name="Barry K.W."/>
            <person name="Cichocki N."/>
            <person name="Veneault-Fourrey C."/>
            <person name="LaButti K."/>
            <person name="Lindquist E.A."/>
            <person name="Lipzen A."/>
            <person name="Lundell T."/>
            <person name="Morin E."/>
            <person name="Murat C."/>
            <person name="Sun H."/>
            <person name="Tunlid A."/>
            <person name="Henrissat B."/>
            <person name="Grigoriev I.V."/>
            <person name="Hibbett D.S."/>
            <person name="Martin F."/>
            <person name="Nordberg H.P."/>
            <person name="Cantor M.N."/>
            <person name="Hua S.X."/>
        </authorList>
    </citation>
    <scope>NUCLEOTIDE SEQUENCE [LARGE SCALE GENOMIC DNA]</scope>
    <source>
        <strain evidence="1 2">441</strain>
    </source>
</reference>
<evidence type="ECO:0000313" key="1">
    <source>
        <dbReference type="EMBL" id="KIK18209.1"/>
    </source>
</evidence>
<sequence>TPVERIPKIQCDNKDTNICACTAQLISWCKTYPDTHIKLFSNSHQEAVNEGWWHQQMSTQKEVYFQQVADAVFTHNHNPHIQQLYAQYPSVFVKPIKSHFQLLCKKYNDTNKTLSSSRACLTAIELRERPEMKRLLDKILDTFPWWEDLHSFWRTNLSYNTVCSTANLSQDFATEAQQYF</sequence>
<protein>
    <submittedName>
        <fullName evidence="1">Uncharacterized protein</fullName>
    </submittedName>
</protein>
<reference evidence="2" key="2">
    <citation type="submission" date="2015-01" db="EMBL/GenBank/DDBJ databases">
        <title>Evolutionary Origins and Diversification of the Mycorrhizal Mutualists.</title>
        <authorList>
            <consortium name="DOE Joint Genome Institute"/>
            <consortium name="Mycorrhizal Genomics Consortium"/>
            <person name="Kohler A."/>
            <person name="Kuo A."/>
            <person name="Nagy L.G."/>
            <person name="Floudas D."/>
            <person name="Copeland A."/>
            <person name="Barry K.W."/>
            <person name="Cichocki N."/>
            <person name="Veneault-Fourrey C."/>
            <person name="LaButti K."/>
            <person name="Lindquist E.A."/>
            <person name="Lipzen A."/>
            <person name="Lundell T."/>
            <person name="Morin E."/>
            <person name="Murat C."/>
            <person name="Riley R."/>
            <person name="Ohm R."/>
            <person name="Sun H."/>
            <person name="Tunlid A."/>
            <person name="Henrissat B."/>
            <person name="Grigoriev I.V."/>
            <person name="Hibbett D.S."/>
            <person name="Martin F."/>
        </authorList>
    </citation>
    <scope>NUCLEOTIDE SEQUENCE [LARGE SCALE GENOMIC DNA]</scope>
    <source>
        <strain evidence="2">441</strain>
    </source>
</reference>
<dbReference type="STRING" id="765257.A0A0C9YW59"/>
<feature type="non-terminal residue" evidence="1">
    <location>
        <position position="180"/>
    </location>
</feature>
<proteinExistence type="predicted"/>
<evidence type="ECO:0000313" key="2">
    <source>
        <dbReference type="Proteomes" id="UP000054018"/>
    </source>
</evidence>
<dbReference type="EMBL" id="KN833810">
    <property type="protein sequence ID" value="KIK18209.1"/>
    <property type="molecule type" value="Genomic_DNA"/>
</dbReference>
<accession>A0A0C9YW59</accession>
<feature type="non-terminal residue" evidence="1">
    <location>
        <position position="1"/>
    </location>
</feature>
<dbReference type="Proteomes" id="UP000054018">
    <property type="component" value="Unassembled WGS sequence"/>
</dbReference>
<dbReference type="OrthoDB" id="2685015at2759"/>
<dbReference type="HOGENOM" id="CLU_041175_4_0_1"/>
<gene>
    <name evidence="1" type="ORF">PISMIDRAFT_74058</name>
</gene>
<dbReference type="AlphaFoldDB" id="A0A0C9YW59"/>
<organism evidence="1 2">
    <name type="scientific">Pisolithus microcarpus 441</name>
    <dbReference type="NCBI Taxonomy" id="765257"/>
    <lineage>
        <taxon>Eukaryota</taxon>
        <taxon>Fungi</taxon>
        <taxon>Dikarya</taxon>
        <taxon>Basidiomycota</taxon>
        <taxon>Agaricomycotina</taxon>
        <taxon>Agaricomycetes</taxon>
        <taxon>Agaricomycetidae</taxon>
        <taxon>Boletales</taxon>
        <taxon>Sclerodermatineae</taxon>
        <taxon>Pisolithaceae</taxon>
        <taxon>Pisolithus</taxon>
    </lineage>
</organism>
<name>A0A0C9YW59_9AGAM</name>